<sequence>MISSLDPIQQIGVICRDILFEFPETRGQCVGVSALLSQRLSSVECENYVALGSLKCRGKLAFKYSRPISSEPGVAQWDGHAWVITANDTLIDLSLLRTAGALPKHSNLRRYLDEEGLLGKGVALMHKQATHHLAYSEKERLGHALFAPIIAGLYVKNGLQPPHSS</sequence>
<name>A0ABS6SJ48_9SPHN</name>
<evidence type="ECO:0000313" key="2">
    <source>
        <dbReference type="Proteomes" id="UP000699975"/>
    </source>
</evidence>
<reference evidence="1 2" key="1">
    <citation type="submission" date="2021-04" db="EMBL/GenBank/DDBJ databases">
        <authorList>
            <person name="Pira H."/>
            <person name="Risdian C."/>
            <person name="Wink J."/>
        </authorList>
    </citation>
    <scope>NUCLEOTIDE SEQUENCE [LARGE SCALE GENOMIC DNA]</scope>
    <source>
        <strain evidence="1 2">WH131</strain>
    </source>
</reference>
<evidence type="ECO:0000313" key="1">
    <source>
        <dbReference type="EMBL" id="MBV7264562.1"/>
    </source>
</evidence>
<keyword evidence="2" id="KW-1185">Reference proteome</keyword>
<comment type="caution">
    <text evidence="1">The sequence shown here is derived from an EMBL/GenBank/DDBJ whole genome shotgun (WGS) entry which is preliminary data.</text>
</comment>
<dbReference type="Proteomes" id="UP000699975">
    <property type="component" value="Unassembled WGS sequence"/>
</dbReference>
<accession>A0ABS6SJ48</accession>
<gene>
    <name evidence="1" type="ORF">KCG45_00025</name>
</gene>
<protein>
    <submittedName>
        <fullName evidence="1">Uncharacterized protein</fullName>
    </submittedName>
</protein>
<dbReference type="EMBL" id="JAGSPB010000001">
    <property type="protein sequence ID" value="MBV7264562.1"/>
    <property type="molecule type" value="Genomic_DNA"/>
</dbReference>
<dbReference type="RefSeq" id="WP_218315124.1">
    <property type="nucleotide sequence ID" value="NZ_JAGSPB010000001.1"/>
</dbReference>
<organism evidence="1 2">
    <name type="scientific">Erythrobacter ani</name>
    <dbReference type="NCBI Taxonomy" id="2827235"/>
    <lineage>
        <taxon>Bacteria</taxon>
        <taxon>Pseudomonadati</taxon>
        <taxon>Pseudomonadota</taxon>
        <taxon>Alphaproteobacteria</taxon>
        <taxon>Sphingomonadales</taxon>
        <taxon>Erythrobacteraceae</taxon>
        <taxon>Erythrobacter/Porphyrobacter group</taxon>
        <taxon>Erythrobacter</taxon>
    </lineage>
</organism>
<proteinExistence type="predicted"/>